<evidence type="ECO:0000256" key="7">
    <source>
        <dbReference type="SAM" id="Phobius"/>
    </source>
</evidence>
<feature type="transmembrane region" description="Helical" evidence="7">
    <location>
        <begin position="505"/>
        <end position="528"/>
    </location>
</feature>
<keyword evidence="4 7" id="KW-1133">Transmembrane helix</keyword>
<dbReference type="VEuPathDB" id="FungiDB:YALI1_D25037g"/>
<dbReference type="RefSeq" id="XP_503043.1">
    <property type="nucleotide sequence ID" value="XM_503043.1"/>
</dbReference>
<dbReference type="InterPro" id="IPR045225">
    <property type="entry name" value="Uracil/uridine/allantoin_perm"/>
</dbReference>
<dbReference type="OrthoDB" id="2018619at2759"/>
<dbReference type="PANTHER" id="PTHR30618:SF15">
    <property type="entry name" value="NICOTINAMIDE RIBOSIDE TRANSPORTER 1-RELATED"/>
    <property type="match status" value="1"/>
</dbReference>
<accession>A0A1D8NFC1</accession>
<dbReference type="VEuPathDB" id="FungiDB:YALI0_D19756g"/>
<evidence type="ECO:0000313" key="8">
    <source>
        <dbReference type="EMBL" id="AOW04331.1"/>
    </source>
</evidence>
<dbReference type="Pfam" id="PF02133">
    <property type="entry name" value="Transp_cyt_pur"/>
    <property type="match status" value="1"/>
</dbReference>
<dbReference type="GO" id="GO:0015205">
    <property type="term" value="F:nucleobase transmembrane transporter activity"/>
    <property type="evidence" value="ECO:0007669"/>
    <property type="project" value="TreeGrafter"/>
</dbReference>
<dbReference type="PANTHER" id="PTHR30618">
    <property type="entry name" value="NCS1 FAMILY PURINE/PYRIMIDINE TRANSPORTER"/>
    <property type="match status" value="1"/>
</dbReference>
<dbReference type="Proteomes" id="UP000256601">
    <property type="component" value="Unassembled WGS sequence"/>
</dbReference>
<reference evidence="9 11" key="2">
    <citation type="submission" date="2018-07" db="EMBL/GenBank/DDBJ databases">
        <title>Draft Genome Assemblies for Five Robust Yarrowia lipolytica Strains Exhibiting High Lipid Production and Pentose Sugar Utilization and Sugar Alcohol Secretion from Undetoxified Lignocellulosic Biomass Hydrolysates.</title>
        <authorList>
            <consortium name="DOE Joint Genome Institute"/>
            <person name="Walker C."/>
            <person name="Ryu S."/>
            <person name="Na H."/>
            <person name="Zane M."/>
            <person name="LaButti K."/>
            <person name="Lipzen A."/>
            <person name="Haridas S."/>
            <person name="Barry K."/>
            <person name="Grigoriev I.V."/>
            <person name="Quarterman J."/>
            <person name="Slininger P."/>
            <person name="Dien B."/>
            <person name="Trinh C.T."/>
        </authorList>
    </citation>
    <scope>NUCLEOTIDE SEQUENCE [LARGE SCALE GENOMIC DNA]</scope>
    <source>
        <strain evidence="9 11">YB392</strain>
    </source>
</reference>
<dbReference type="InterPro" id="IPR001248">
    <property type="entry name" value="Pur-cyt_permease"/>
</dbReference>
<evidence type="ECO:0000313" key="10">
    <source>
        <dbReference type="Proteomes" id="UP000182444"/>
    </source>
</evidence>
<feature type="region of interest" description="Disordered" evidence="6">
    <location>
        <begin position="539"/>
        <end position="564"/>
    </location>
</feature>
<evidence type="ECO:0000256" key="5">
    <source>
        <dbReference type="ARBA" id="ARBA00023136"/>
    </source>
</evidence>
<feature type="transmembrane region" description="Helical" evidence="7">
    <location>
        <begin position="330"/>
        <end position="351"/>
    </location>
</feature>
<evidence type="ECO:0000313" key="9">
    <source>
        <dbReference type="EMBL" id="RDW26606.1"/>
    </source>
</evidence>
<dbReference type="AlphaFoldDB" id="A0A1D8NFC1"/>
<dbReference type="Gene3D" id="1.10.4160.10">
    <property type="entry name" value="Hydantoin permease"/>
    <property type="match status" value="1"/>
</dbReference>
<feature type="transmembrane region" description="Helical" evidence="7">
    <location>
        <begin position="396"/>
        <end position="421"/>
    </location>
</feature>
<dbReference type="OMA" id="CISAWST"/>
<reference evidence="8 10" key="1">
    <citation type="journal article" date="2016" name="PLoS ONE">
        <title>Sequence Assembly of Yarrowia lipolytica Strain W29/CLIB89 Shows Transposable Element Diversity.</title>
        <authorList>
            <person name="Magnan C."/>
            <person name="Yu J."/>
            <person name="Chang I."/>
            <person name="Jahn E."/>
            <person name="Kanomata Y."/>
            <person name="Wu J."/>
            <person name="Zeller M."/>
            <person name="Oakes M."/>
            <person name="Baldi P."/>
            <person name="Sandmeyer S."/>
        </authorList>
    </citation>
    <scope>NUCLEOTIDE SEQUENCE [LARGE SCALE GENOMIC DNA]</scope>
    <source>
        <strain evidence="8">CLIB89</strain>
        <strain evidence="10">CLIB89(W29)</strain>
    </source>
</reference>
<feature type="transmembrane region" description="Helical" evidence="7">
    <location>
        <begin position="38"/>
        <end position="58"/>
    </location>
</feature>
<dbReference type="eggNOG" id="KOG2466">
    <property type="taxonomic scope" value="Eukaryota"/>
</dbReference>
<comment type="similarity">
    <text evidence="2">Belongs to the purine-cytosine permease (2.A.39) family.</text>
</comment>
<evidence type="ECO:0000313" key="11">
    <source>
        <dbReference type="Proteomes" id="UP000256601"/>
    </source>
</evidence>
<feature type="transmembrane region" description="Helical" evidence="7">
    <location>
        <begin position="170"/>
        <end position="187"/>
    </location>
</feature>
<feature type="transmembrane region" description="Helical" evidence="7">
    <location>
        <begin position="363"/>
        <end position="384"/>
    </location>
</feature>
<evidence type="ECO:0000256" key="6">
    <source>
        <dbReference type="SAM" id="MobiDB-lite"/>
    </source>
</evidence>
<proteinExistence type="inferred from homology"/>
<sequence length="564" mass="62230">MFLEKFALEVPQGAAYENTVWTNRDLVPIPAERRTWNAWGYIGYWTVGGSCVTAWTLGSTMLAHGSNAPHAIGASVIGAFLTGLLAVGNGLVGDRHHIGYTVSCRATFGMRGSYIPIVLRCCITSAWFGLQAFWGGQAVKALIGSMIPGFITGDLDNLFSESSHLAKNDFIGFWIWMVFFVFILFFLPPEKMQVPFLCSFLLLMMSCFSLLGWTVGLAGGAGPLFSKDWKPEVHKNRAVGWTMIFGVSSVLSTWGTGCLSQSDWTRYARRPSAPRWSQMLAAPLTIILTASMGIIVTSASMVIFNGKIYWNPIQMLPLLQKHLDHSAKSRAGVFFISLGFAVSQLALALVLNSVSTGMDLAGLFPKYISITRGAALMVIIGIAIQPWQLVANSAKFLTVLAAFGVFIAPITGVMIADLLVVRRNKFVIYDLFHTMQSEEEESNTADGKSIYWFFHGFNVWNLISIILGMWPMIPGLANAGIMSSDERHYKHPEIPEPLPLSWRRVYNIGFFVGFAISFTMTCVGAFIWKPPGVGKHSTWCSGDETDSDKEMSYEEPMMEAVETK</sequence>
<comment type="subcellular location">
    <subcellularLocation>
        <location evidence="1">Membrane</location>
        <topology evidence="1">Multi-pass membrane protein</topology>
    </subcellularLocation>
</comment>
<protein>
    <submittedName>
        <fullName evidence="9">Permease</fullName>
    </submittedName>
</protein>
<feature type="transmembrane region" description="Helical" evidence="7">
    <location>
        <begin position="450"/>
        <end position="473"/>
    </location>
</feature>
<name>A0A1D8NFC1_YARLL</name>
<dbReference type="Proteomes" id="UP000182444">
    <property type="component" value="Chromosome 1D"/>
</dbReference>
<gene>
    <name evidence="9" type="ORF">B0I71DRAFT_29788</name>
    <name evidence="8" type="ORF">YALI1_D25037g</name>
</gene>
<feature type="transmembrane region" description="Helical" evidence="7">
    <location>
        <begin position="113"/>
        <end position="134"/>
    </location>
</feature>
<dbReference type="GO" id="GO:0005886">
    <property type="term" value="C:plasma membrane"/>
    <property type="evidence" value="ECO:0007669"/>
    <property type="project" value="TreeGrafter"/>
</dbReference>
<evidence type="ECO:0000256" key="4">
    <source>
        <dbReference type="ARBA" id="ARBA00022989"/>
    </source>
</evidence>
<evidence type="ECO:0000256" key="1">
    <source>
        <dbReference type="ARBA" id="ARBA00004141"/>
    </source>
</evidence>
<feature type="transmembrane region" description="Helical" evidence="7">
    <location>
        <begin position="70"/>
        <end position="92"/>
    </location>
</feature>
<keyword evidence="3 7" id="KW-0812">Transmembrane</keyword>
<feature type="transmembrane region" description="Helical" evidence="7">
    <location>
        <begin position="194"/>
        <end position="218"/>
    </location>
</feature>
<evidence type="ECO:0000256" key="3">
    <source>
        <dbReference type="ARBA" id="ARBA00022692"/>
    </source>
</evidence>
<organism evidence="8 10">
    <name type="scientific">Yarrowia lipolytica</name>
    <name type="common">Candida lipolytica</name>
    <dbReference type="NCBI Taxonomy" id="4952"/>
    <lineage>
        <taxon>Eukaryota</taxon>
        <taxon>Fungi</taxon>
        <taxon>Dikarya</taxon>
        <taxon>Ascomycota</taxon>
        <taxon>Saccharomycotina</taxon>
        <taxon>Dipodascomycetes</taxon>
        <taxon>Dipodascales</taxon>
        <taxon>Dipodascales incertae sedis</taxon>
        <taxon>Yarrowia</taxon>
    </lineage>
</organism>
<dbReference type="GeneID" id="2911183"/>
<dbReference type="KEGG" id="yli:2911183"/>
<evidence type="ECO:0000256" key="2">
    <source>
        <dbReference type="ARBA" id="ARBA00008974"/>
    </source>
</evidence>
<feature type="transmembrane region" description="Helical" evidence="7">
    <location>
        <begin position="238"/>
        <end position="259"/>
    </location>
</feature>
<dbReference type="EMBL" id="KZ858976">
    <property type="protein sequence ID" value="RDW26606.1"/>
    <property type="molecule type" value="Genomic_DNA"/>
</dbReference>
<dbReference type="FunFam" id="1.10.4160.10:FF:000022">
    <property type="entry name" value="Permease"/>
    <property type="match status" value="1"/>
</dbReference>
<dbReference type="EMBL" id="CP017556">
    <property type="protein sequence ID" value="AOW04331.1"/>
    <property type="molecule type" value="Genomic_DNA"/>
</dbReference>
<feature type="transmembrane region" description="Helical" evidence="7">
    <location>
        <begin position="280"/>
        <end position="310"/>
    </location>
</feature>
<keyword evidence="5 7" id="KW-0472">Membrane</keyword>